<reference evidence="3 4" key="1">
    <citation type="journal article" date="2016" name="Mol. Biol. Evol.">
        <title>Comparative Genomics of Early-Diverging Mushroom-Forming Fungi Provides Insights into the Origins of Lignocellulose Decay Capabilities.</title>
        <authorList>
            <person name="Nagy L.G."/>
            <person name="Riley R."/>
            <person name="Tritt A."/>
            <person name="Adam C."/>
            <person name="Daum C."/>
            <person name="Floudas D."/>
            <person name="Sun H."/>
            <person name="Yadav J.S."/>
            <person name="Pangilinan J."/>
            <person name="Larsson K.H."/>
            <person name="Matsuura K."/>
            <person name="Barry K."/>
            <person name="Labutti K."/>
            <person name="Kuo R."/>
            <person name="Ohm R.A."/>
            <person name="Bhattacharya S.S."/>
            <person name="Shirouzu T."/>
            <person name="Yoshinaga Y."/>
            <person name="Martin F.M."/>
            <person name="Grigoriev I.V."/>
            <person name="Hibbett D.S."/>
        </authorList>
    </citation>
    <scope>NUCLEOTIDE SEQUENCE [LARGE SCALE GENOMIC DNA]</scope>
    <source>
        <strain evidence="3 4">L-15889</strain>
    </source>
</reference>
<feature type="disulfide bond" evidence="1">
    <location>
        <begin position="77"/>
        <end position="83"/>
    </location>
</feature>
<dbReference type="PROSITE" id="PS51367">
    <property type="entry name" value="THAUMATIN_2"/>
    <property type="match status" value="1"/>
</dbReference>
<dbReference type="EMBL" id="KV429083">
    <property type="protein sequence ID" value="KZT66822.1"/>
    <property type="molecule type" value="Genomic_DNA"/>
</dbReference>
<keyword evidence="1" id="KW-1015">Disulfide bond</keyword>
<name>A0A165NCY6_9APHY</name>
<feature type="disulfide bond" evidence="1">
    <location>
        <begin position="88"/>
        <end position="94"/>
    </location>
</feature>
<dbReference type="OrthoDB" id="430315at2759"/>
<dbReference type="PRINTS" id="PR00347">
    <property type="entry name" value="THAUMATIN"/>
</dbReference>
<dbReference type="AlphaFoldDB" id="A0A165NCY6"/>
<accession>A0A165NCY6</accession>
<evidence type="ECO:0000256" key="1">
    <source>
        <dbReference type="PIRSR" id="PIRSR002703-1"/>
    </source>
</evidence>
<protein>
    <submittedName>
        <fullName evidence="3">Osmotin, thaumatin-like protein</fullName>
    </submittedName>
</protein>
<dbReference type="Pfam" id="PF00314">
    <property type="entry name" value="Thaumatin"/>
    <property type="match status" value="1"/>
</dbReference>
<dbReference type="PANTHER" id="PTHR31013:SF2">
    <property type="entry name" value="THAUMATIN-LIKE PROTEIN"/>
    <property type="match status" value="1"/>
</dbReference>
<dbReference type="PIRSF" id="PIRSF002703">
    <property type="entry name" value="Thaumatin"/>
    <property type="match status" value="1"/>
</dbReference>
<feature type="signal peptide" evidence="2">
    <location>
        <begin position="1"/>
        <end position="18"/>
    </location>
</feature>
<dbReference type="Gene3D" id="2.60.110.10">
    <property type="entry name" value="Thaumatin"/>
    <property type="match status" value="1"/>
</dbReference>
<keyword evidence="2" id="KW-0732">Signal</keyword>
<evidence type="ECO:0000313" key="3">
    <source>
        <dbReference type="EMBL" id="KZT66822.1"/>
    </source>
</evidence>
<proteinExistence type="predicted"/>
<dbReference type="SMART" id="SM00205">
    <property type="entry name" value="THN"/>
    <property type="match status" value="1"/>
</dbReference>
<dbReference type="PANTHER" id="PTHR31013">
    <property type="entry name" value="THAUMATIN FAMILY PROTEIN-RELATED"/>
    <property type="match status" value="1"/>
</dbReference>
<dbReference type="InterPro" id="IPR001938">
    <property type="entry name" value="Thaumatin"/>
</dbReference>
<keyword evidence="4" id="KW-1185">Reference proteome</keyword>
<feature type="chain" id="PRO_5007863024" evidence="2">
    <location>
        <begin position="19"/>
        <end position="171"/>
    </location>
</feature>
<gene>
    <name evidence="3" type="ORF">DAEQUDRAFT_813262</name>
</gene>
<evidence type="ECO:0000256" key="2">
    <source>
        <dbReference type="SAM" id="SignalP"/>
    </source>
</evidence>
<sequence length="171" mass="16991">MFSRNTLILVALAAVASAQTSITLTNDCTYQVDPAFYPDAIASDGSATGGFPLAAGASAGVTLDPTYSGRIWGRTGCDSDGDCATGQCPGGENCTGPAAAGPTLAQFTLDGYDSLDFFNPSTTDGFNVAITITPGAGCSVGPQSCTADNEGTGCGDTSACPTGTSYTVSFC</sequence>
<dbReference type="InterPro" id="IPR037176">
    <property type="entry name" value="Osmotin/thaumatin-like_sf"/>
</dbReference>
<evidence type="ECO:0000313" key="4">
    <source>
        <dbReference type="Proteomes" id="UP000076727"/>
    </source>
</evidence>
<dbReference type="SUPFAM" id="SSF49870">
    <property type="entry name" value="Osmotin, thaumatin-like protein"/>
    <property type="match status" value="1"/>
</dbReference>
<organism evidence="3 4">
    <name type="scientific">Daedalea quercina L-15889</name>
    <dbReference type="NCBI Taxonomy" id="1314783"/>
    <lineage>
        <taxon>Eukaryota</taxon>
        <taxon>Fungi</taxon>
        <taxon>Dikarya</taxon>
        <taxon>Basidiomycota</taxon>
        <taxon>Agaricomycotina</taxon>
        <taxon>Agaricomycetes</taxon>
        <taxon>Polyporales</taxon>
        <taxon>Fomitopsis</taxon>
    </lineage>
</organism>
<dbReference type="Proteomes" id="UP000076727">
    <property type="component" value="Unassembled WGS sequence"/>
</dbReference>